<proteinExistence type="predicted"/>
<name>Q2SR99_MYCCT</name>
<dbReference type="EMBL" id="CP000123">
    <property type="protein sequence ID" value="ABC01434.1"/>
    <property type="molecule type" value="Genomic_DNA"/>
</dbReference>
<dbReference type="AlphaFoldDB" id="Q2SR99"/>
<dbReference type="KEGG" id="mcp:MCAP_0764"/>
<gene>
    <name evidence="1" type="ordered locus">MCAP_0764</name>
</gene>
<dbReference type="HOGENOM" id="CLU_3292680_0_0_14"/>
<evidence type="ECO:0000313" key="2">
    <source>
        <dbReference type="Proteomes" id="UP000001928"/>
    </source>
</evidence>
<reference evidence="1 2" key="1">
    <citation type="submission" date="2005-09" db="EMBL/GenBank/DDBJ databases">
        <authorList>
            <person name="Glass J.I."/>
            <person name="Lartigue C."/>
            <person name="Pfannkoch C."/>
            <person name="Baden-Tillson H."/>
            <person name="Smith H.O."/>
            <person name="Venter J.C."/>
            <person name="Roske K."/>
            <person name="Wise K.S."/>
            <person name="Calcutt M.J."/>
            <person name="Nelson W.C."/>
            <person name="Nierman W.C."/>
        </authorList>
    </citation>
    <scope>NUCLEOTIDE SEQUENCE [LARGE SCALE GENOMIC DNA]</scope>
    <source>
        <strain evidence="2">California kid / ATCC 27343 / NCTC 10154</strain>
    </source>
</reference>
<evidence type="ECO:0000313" key="1">
    <source>
        <dbReference type="EMBL" id="ABC01434.1"/>
    </source>
</evidence>
<dbReference type="Proteomes" id="UP000001928">
    <property type="component" value="Chromosome"/>
</dbReference>
<sequence>MTIFYLEHKQLKFKLNKFYVNTKINKIKKPVTEIINKYKD</sequence>
<protein>
    <submittedName>
        <fullName evidence="1">Uncharacterized protein</fullName>
    </submittedName>
</protein>
<accession>Q2SR99</accession>
<organism evidence="1 2">
    <name type="scientific">Mycoplasma capricolum subsp. capricolum (strain California kid / ATCC 27343 / NCTC 10154)</name>
    <dbReference type="NCBI Taxonomy" id="340047"/>
    <lineage>
        <taxon>Bacteria</taxon>
        <taxon>Bacillati</taxon>
        <taxon>Mycoplasmatota</taxon>
        <taxon>Mollicutes</taxon>
        <taxon>Mycoplasmataceae</taxon>
        <taxon>Mycoplasma</taxon>
    </lineage>
</organism>